<comment type="function">
    <text evidence="1">Catalyzes the last step of tRNA splicing, the transfer of the splice junction 2'-phosphate from ligated tRNA to NAD to produce ADP-ribose 1''-2'' cyclic phosphate.</text>
</comment>
<evidence type="ECO:0000313" key="5">
    <source>
        <dbReference type="EMBL" id="CAE7195523.1"/>
    </source>
</evidence>
<accession>A0A812J3K4</accession>
<dbReference type="SUPFAM" id="SSF56399">
    <property type="entry name" value="ADP-ribosylation"/>
    <property type="match status" value="1"/>
</dbReference>
<feature type="compositionally biased region" description="Gly residues" evidence="4">
    <location>
        <begin position="94"/>
        <end position="109"/>
    </location>
</feature>
<dbReference type="EMBL" id="CAJNDS010000347">
    <property type="protein sequence ID" value="CAE7195523.1"/>
    <property type="molecule type" value="Genomic_DNA"/>
</dbReference>
<dbReference type="Pfam" id="PF01885">
    <property type="entry name" value="PTS_2-RNA"/>
    <property type="match status" value="1"/>
</dbReference>
<evidence type="ECO:0000256" key="4">
    <source>
        <dbReference type="SAM" id="MobiDB-lite"/>
    </source>
</evidence>
<evidence type="ECO:0000256" key="2">
    <source>
        <dbReference type="ARBA" id="ARBA00012007"/>
    </source>
</evidence>
<sequence length="283" mass="31447">MPHGTPEQDLSKNLARILRYEVQKHNLTVDPGGWIQVHELMQKCGVGPRASRDEVIHVAKTSVGSHGKRFDLEEPAKGFFRIRARYVHGKRGKGGMGGKGGKGGQGGKGETFPKQDSSGSFYGSMPPQPAQTRPYTHTTKVDHQDWQTSAQQMPEIPGCGSNSASASAACGPVETDHPWRDSQDAPEAPTAPPVGQLGPDITTRPQSGPQSFDISTPRCIQDTSWKPYKDPTTGRTWYFNSKTEEFFFADTAAERGWQRYESDRGPWWHNESKETWFWEQSSN</sequence>
<dbReference type="EC" id="2.7.1.160" evidence="2"/>
<comment type="catalytic activity">
    <reaction evidence="3">
        <text>2'-phospho-[ligated tRNA] + NAD(+) = mature tRNA + ADP-alpha-D-ribose 1'',2''-cyclic phosphate + nicotinamide</text>
        <dbReference type="Rhea" id="RHEA:23324"/>
        <dbReference type="Rhea" id="RHEA-COMP:11106"/>
        <dbReference type="Rhea" id="RHEA-COMP:11107"/>
        <dbReference type="ChEBI" id="CHEBI:17154"/>
        <dbReference type="ChEBI" id="CHEBI:57540"/>
        <dbReference type="ChEBI" id="CHEBI:76596"/>
        <dbReference type="ChEBI" id="CHEBI:82883"/>
        <dbReference type="ChEBI" id="CHEBI:85027"/>
        <dbReference type="EC" id="2.7.1.160"/>
    </reaction>
</comment>
<dbReference type="OrthoDB" id="419694at2759"/>
<evidence type="ECO:0000256" key="1">
    <source>
        <dbReference type="ARBA" id="ARBA00003343"/>
    </source>
</evidence>
<dbReference type="InterPro" id="IPR002745">
    <property type="entry name" value="Ptrans_KptA/Tpt1"/>
</dbReference>
<organism evidence="5 6">
    <name type="scientific">Symbiodinium natans</name>
    <dbReference type="NCBI Taxonomy" id="878477"/>
    <lineage>
        <taxon>Eukaryota</taxon>
        <taxon>Sar</taxon>
        <taxon>Alveolata</taxon>
        <taxon>Dinophyceae</taxon>
        <taxon>Suessiales</taxon>
        <taxon>Symbiodiniaceae</taxon>
        <taxon>Symbiodinium</taxon>
    </lineage>
</organism>
<evidence type="ECO:0000256" key="3">
    <source>
        <dbReference type="ARBA" id="ARBA00047949"/>
    </source>
</evidence>
<keyword evidence="6" id="KW-1185">Reference proteome</keyword>
<dbReference type="Proteomes" id="UP000604046">
    <property type="component" value="Unassembled WGS sequence"/>
</dbReference>
<reference evidence="5" key="1">
    <citation type="submission" date="2021-02" db="EMBL/GenBank/DDBJ databases">
        <authorList>
            <person name="Dougan E. K."/>
            <person name="Rhodes N."/>
            <person name="Thang M."/>
            <person name="Chan C."/>
        </authorList>
    </citation>
    <scope>NUCLEOTIDE SEQUENCE</scope>
</reference>
<dbReference type="InterPro" id="IPR042080">
    <property type="entry name" value="RNA_2'-PTrans_N"/>
</dbReference>
<feature type="compositionally biased region" description="Polar residues" evidence="4">
    <location>
        <begin position="203"/>
        <end position="214"/>
    </location>
</feature>
<feature type="region of interest" description="Disordered" evidence="4">
    <location>
        <begin position="90"/>
        <end position="226"/>
    </location>
</feature>
<comment type="caution">
    <text evidence="5">The sequence shown here is derived from an EMBL/GenBank/DDBJ whole genome shotgun (WGS) entry which is preliminary data.</text>
</comment>
<gene>
    <name evidence="5" type="ORF">SNAT2548_LOCUS5402</name>
</gene>
<dbReference type="Gene3D" id="1.10.10.970">
    <property type="entry name" value="RNA 2'-phosphotransferase, Tpt1/KptA family, N-terminal domain"/>
    <property type="match status" value="1"/>
</dbReference>
<name>A0A812J3K4_9DINO</name>
<dbReference type="GO" id="GO:0000215">
    <property type="term" value="F:tRNA 2'-phosphotransferase activity"/>
    <property type="evidence" value="ECO:0007669"/>
    <property type="project" value="UniProtKB-EC"/>
</dbReference>
<proteinExistence type="predicted"/>
<evidence type="ECO:0000313" key="6">
    <source>
        <dbReference type="Proteomes" id="UP000604046"/>
    </source>
</evidence>
<feature type="compositionally biased region" description="Basic and acidic residues" evidence="4">
    <location>
        <begin position="174"/>
        <end position="183"/>
    </location>
</feature>
<dbReference type="AlphaFoldDB" id="A0A812J3K4"/>
<protein>
    <recommendedName>
        <fullName evidence="2">2'-phosphotransferase</fullName>
        <ecNumber evidence="2">2.7.1.160</ecNumber>
    </recommendedName>
</protein>